<dbReference type="PRINTS" id="PR00032">
    <property type="entry name" value="HTHARAC"/>
</dbReference>
<dbReference type="GO" id="GO:0003700">
    <property type="term" value="F:DNA-binding transcription factor activity"/>
    <property type="evidence" value="ECO:0007669"/>
    <property type="project" value="InterPro"/>
</dbReference>
<proteinExistence type="predicted"/>
<feature type="domain" description="HTH araC/xylS-type" evidence="4">
    <location>
        <begin position="199"/>
        <end position="297"/>
    </location>
</feature>
<evidence type="ECO:0000313" key="5">
    <source>
        <dbReference type="EMBL" id="PRY37313.1"/>
    </source>
</evidence>
<keyword evidence="3" id="KW-0804">Transcription</keyword>
<organism evidence="5 6">
    <name type="scientific">Umezawaea tangerina</name>
    <dbReference type="NCBI Taxonomy" id="84725"/>
    <lineage>
        <taxon>Bacteria</taxon>
        <taxon>Bacillati</taxon>
        <taxon>Actinomycetota</taxon>
        <taxon>Actinomycetes</taxon>
        <taxon>Pseudonocardiales</taxon>
        <taxon>Pseudonocardiaceae</taxon>
        <taxon>Umezawaea</taxon>
    </lineage>
</organism>
<dbReference type="EMBL" id="PVTF01000010">
    <property type="protein sequence ID" value="PRY37313.1"/>
    <property type="molecule type" value="Genomic_DNA"/>
</dbReference>
<evidence type="ECO:0000256" key="2">
    <source>
        <dbReference type="ARBA" id="ARBA00023125"/>
    </source>
</evidence>
<dbReference type="SMART" id="SM00342">
    <property type="entry name" value="HTH_ARAC"/>
    <property type="match status" value="1"/>
</dbReference>
<dbReference type="InterPro" id="IPR009057">
    <property type="entry name" value="Homeodomain-like_sf"/>
</dbReference>
<dbReference type="OrthoDB" id="241790at2"/>
<evidence type="ECO:0000259" key="4">
    <source>
        <dbReference type="PROSITE" id="PS01124"/>
    </source>
</evidence>
<comment type="caution">
    <text evidence="5">The sequence shown here is derived from an EMBL/GenBank/DDBJ whole genome shotgun (WGS) entry which is preliminary data.</text>
</comment>
<keyword evidence="1" id="KW-0805">Transcription regulation</keyword>
<dbReference type="PROSITE" id="PS01124">
    <property type="entry name" value="HTH_ARAC_FAMILY_2"/>
    <property type="match status" value="1"/>
</dbReference>
<dbReference type="Pfam" id="PF12852">
    <property type="entry name" value="Cupin_6"/>
    <property type="match status" value="1"/>
</dbReference>
<dbReference type="AlphaFoldDB" id="A0A2T0SVB7"/>
<dbReference type="PANTHER" id="PTHR46796">
    <property type="entry name" value="HTH-TYPE TRANSCRIPTIONAL ACTIVATOR RHAS-RELATED"/>
    <property type="match status" value="1"/>
</dbReference>
<evidence type="ECO:0000256" key="1">
    <source>
        <dbReference type="ARBA" id="ARBA00023015"/>
    </source>
</evidence>
<dbReference type="InterPro" id="IPR018060">
    <property type="entry name" value="HTH_AraC"/>
</dbReference>
<dbReference type="PANTHER" id="PTHR46796:SF13">
    <property type="entry name" value="HTH-TYPE TRANSCRIPTIONAL ACTIVATOR RHAS"/>
    <property type="match status" value="1"/>
</dbReference>
<dbReference type="SUPFAM" id="SSF46689">
    <property type="entry name" value="Homeodomain-like"/>
    <property type="match status" value="2"/>
</dbReference>
<dbReference type="Proteomes" id="UP000239494">
    <property type="component" value="Unassembled WGS sequence"/>
</dbReference>
<keyword evidence="2 5" id="KW-0238">DNA-binding</keyword>
<reference evidence="5 6" key="1">
    <citation type="submission" date="2018-03" db="EMBL/GenBank/DDBJ databases">
        <title>Genomic Encyclopedia of Archaeal and Bacterial Type Strains, Phase II (KMG-II): from individual species to whole genera.</title>
        <authorList>
            <person name="Goeker M."/>
        </authorList>
    </citation>
    <scope>NUCLEOTIDE SEQUENCE [LARGE SCALE GENOMIC DNA]</scope>
    <source>
        <strain evidence="5 6">DSM 44720</strain>
    </source>
</reference>
<name>A0A2T0SVB7_9PSEU</name>
<keyword evidence="6" id="KW-1185">Reference proteome</keyword>
<gene>
    <name evidence="5" type="ORF">CLV43_110124</name>
</gene>
<accession>A0A2T0SVB7</accession>
<evidence type="ECO:0000313" key="6">
    <source>
        <dbReference type="Proteomes" id="UP000239494"/>
    </source>
</evidence>
<dbReference type="PROSITE" id="PS00041">
    <property type="entry name" value="HTH_ARAC_FAMILY_1"/>
    <property type="match status" value="1"/>
</dbReference>
<evidence type="ECO:0000256" key="3">
    <source>
        <dbReference type="ARBA" id="ARBA00023163"/>
    </source>
</evidence>
<dbReference type="Gene3D" id="1.10.10.60">
    <property type="entry name" value="Homeodomain-like"/>
    <property type="match status" value="2"/>
</dbReference>
<dbReference type="InterPro" id="IPR018062">
    <property type="entry name" value="HTH_AraC-typ_CS"/>
</dbReference>
<dbReference type="RefSeq" id="WP_106191615.1">
    <property type="nucleotide sequence ID" value="NZ_PVTF01000010.1"/>
</dbReference>
<protein>
    <submittedName>
        <fullName evidence="5">AraC-like DNA-binding protein</fullName>
    </submittedName>
</protein>
<dbReference type="InterPro" id="IPR050204">
    <property type="entry name" value="AraC_XylS_family_regulators"/>
</dbReference>
<dbReference type="InterPro" id="IPR032783">
    <property type="entry name" value="AraC_lig"/>
</dbReference>
<dbReference type="GO" id="GO:0043565">
    <property type="term" value="F:sequence-specific DNA binding"/>
    <property type="evidence" value="ECO:0007669"/>
    <property type="project" value="InterPro"/>
</dbReference>
<dbReference type="Pfam" id="PF12833">
    <property type="entry name" value="HTH_18"/>
    <property type="match status" value="1"/>
</dbReference>
<dbReference type="InterPro" id="IPR020449">
    <property type="entry name" value="Tscrpt_reg_AraC-type_HTH"/>
</dbReference>
<sequence>MDVLAEVLESMRTGRPSSVRTDGYAPWGLGVRGTGFHVVLHGGCWLVPLDGAAPTALAEGDVVFLAEGDGHVLADDPATPASDIAPQWVSPGSPVGVLSFGGGGPRTRILCGRYHLDHGRRHPLLGMLPPVILLRTGGHPELTAAVGLLGSELDRPRCGSESVVAALIDSLLLYILRAWLESTRDEGGWASALSDPVVAPALAAMHHDPAAPWTVESLARRSGLSRSPFAKRFAALVGEPPLTYLTRWRMSGAARLLRESDVPLSAVASSAGYGSEYAFAKAFKREYGVAPGRYRRHAAVADRQ</sequence>